<proteinExistence type="predicted"/>
<organism evidence="2 3">
    <name type="scientific">Pseudomonas citronellolis</name>
    <dbReference type="NCBI Taxonomy" id="53408"/>
    <lineage>
        <taxon>Bacteria</taxon>
        <taxon>Pseudomonadati</taxon>
        <taxon>Pseudomonadota</taxon>
        <taxon>Gammaproteobacteria</taxon>
        <taxon>Pseudomonadales</taxon>
        <taxon>Pseudomonadaceae</taxon>
        <taxon>Pseudomonas</taxon>
    </lineage>
</organism>
<gene>
    <name evidence="2" type="ORF">A9C11_32550</name>
</gene>
<protein>
    <submittedName>
        <fullName evidence="2">Uncharacterized protein</fullName>
    </submittedName>
</protein>
<dbReference type="Proteomes" id="UP000077748">
    <property type="component" value="Plasmid pRBL16"/>
</dbReference>
<dbReference type="EMBL" id="CP015879">
    <property type="protein sequence ID" value="ANI18790.1"/>
    <property type="molecule type" value="Genomic_DNA"/>
</dbReference>
<feature type="compositionally biased region" description="Basic residues" evidence="1">
    <location>
        <begin position="1"/>
        <end position="16"/>
    </location>
</feature>
<sequence length="355" mass="40391">MRRERLRGRSKSRSRSRSRDTQVRGCGAVGCRLAQWLVQPTECWRSRTDFSWFLEWLWFRTETPRSLTGTINRQRQIILGARFCLGVIGGFCTKGHSFLAGGRGLLRCFILRRRLACTGTLHLTFGEEDKPHDQDRCNQLLPHRELGKLVGLLGFLIIFFRNDRFQGLQFVAVCVGLRRLFRGRRTKVNGGLCALAGAVLSWLFTCEVANPRADLIDEVLQGRFFFVVAHGLISQYRQIGWCFFGPATWSDLDAFLVARDQHSVLHPCRNINTALNDRRVPGEPIACTHLSLQICEDLCDAFLVSAALEFGFGGVEGLNRLGLLLDDRFARFVLRRTSCERGECGYRREGFKQLG</sequence>
<feature type="region of interest" description="Disordered" evidence="1">
    <location>
        <begin position="1"/>
        <end position="21"/>
    </location>
</feature>
<keyword evidence="2" id="KW-0614">Plasmid</keyword>
<geneLocation type="plasmid" evidence="3">
    <name>prbl16</name>
</geneLocation>
<evidence type="ECO:0000313" key="3">
    <source>
        <dbReference type="Proteomes" id="UP000077748"/>
    </source>
</evidence>
<accession>A0A1A9KNQ3</accession>
<dbReference type="AlphaFoldDB" id="A0A1A9KNQ3"/>
<evidence type="ECO:0000256" key="1">
    <source>
        <dbReference type="SAM" id="MobiDB-lite"/>
    </source>
</evidence>
<name>A0A1A9KNQ3_9PSED</name>
<reference evidence="2 3" key="1">
    <citation type="submission" date="2016-05" db="EMBL/GenBank/DDBJ databases">
        <title>Genome Sequence of Pseudomonas citronellolis Strain SJTE-3, an Estrogens and Persistent Organic Pollutants degradation strain.</title>
        <authorList>
            <person name="Liang R."/>
        </authorList>
    </citation>
    <scope>NUCLEOTIDE SEQUENCE [LARGE SCALE GENOMIC DNA]</scope>
    <source>
        <strain evidence="2 3">SJTE-3</strain>
        <plasmid evidence="3">Plasmid prbl16</plasmid>
    </source>
</reference>
<evidence type="ECO:0000313" key="2">
    <source>
        <dbReference type="EMBL" id="ANI18790.1"/>
    </source>
</evidence>